<name>A0A6C0F2D7_9ZZZZ</name>
<protein>
    <submittedName>
        <fullName evidence="1">Uncharacterized protein</fullName>
    </submittedName>
</protein>
<organism evidence="1">
    <name type="scientific">viral metagenome</name>
    <dbReference type="NCBI Taxonomy" id="1070528"/>
    <lineage>
        <taxon>unclassified sequences</taxon>
        <taxon>metagenomes</taxon>
        <taxon>organismal metagenomes</taxon>
    </lineage>
</organism>
<accession>A0A6C0F2D7</accession>
<evidence type="ECO:0000313" key="1">
    <source>
        <dbReference type="EMBL" id="QHT35232.1"/>
    </source>
</evidence>
<dbReference type="AlphaFoldDB" id="A0A6C0F2D7"/>
<dbReference type="EMBL" id="MN739015">
    <property type="protein sequence ID" value="QHT35232.1"/>
    <property type="molecule type" value="Genomic_DNA"/>
</dbReference>
<reference evidence="1" key="1">
    <citation type="journal article" date="2020" name="Nature">
        <title>Giant virus diversity and host interactions through global metagenomics.</title>
        <authorList>
            <person name="Schulz F."/>
            <person name="Roux S."/>
            <person name="Paez-Espino D."/>
            <person name="Jungbluth S."/>
            <person name="Walsh D.A."/>
            <person name="Denef V.J."/>
            <person name="McMahon K.D."/>
            <person name="Konstantinidis K.T."/>
            <person name="Eloe-Fadrosh E.A."/>
            <person name="Kyrpides N.C."/>
            <person name="Woyke T."/>
        </authorList>
    </citation>
    <scope>NUCLEOTIDE SEQUENCE</scope>
    <source>
        <strain evidence="1">GVMAG-M-3300009180-1</strain>
    </source>
</reference>
<sequence>MELPALYIANKLPSLDGLECNTLYTVDINKPDRTDPEKYIFEMISVLLNKSIAKCKIQYRRSSDDNTPILTKTLYIITYLNHCSNNAFVTTDIDKETQKYKSFSNKCKLYTNSVNTNNVVCYLSEHFYKMIGGDKSESFDIYVSFEDDCDIQLPLESVNSVYRFTKKDKKSIALNKNLEMDYEFFNELIYDGKLSFDHKEIVKSNGIFMITEHSRDDEGGKEALEQIKKFNAVDSKLNRFTNINTINGILTPTTCDWISQRMRNNEITSRIKLLPSKASMICDYIQYIIDNQLLPVYFKLYNISNDTFRFDVTNIVLCDVMQNDNDATNSDFSIDIAFSEINDKTGYCHNFNDGMCISMNKGDCIIYASKMRMPSRNITGIITILRIEFTLNVRNNKIVSAVY</sequence>
<proteinExistence type="predicted"/>